<feature type="region of interest" description="Disordered" evidence="1">
    <location>
        <begin position="1"/>
        <end position="45"/>
    </location>
</feature>
<organism evidence="2 3">
    <name type="scientific">Vibrio gigantis</name>
    <dbReference type="NCBI Taxonomy" id="296199"/>
    <lineage>
        <taxon>Bacteria</taxon>
        <taxon>Pseudomonadati</taxon>
        <taxon>Pseudomonadota</taxon>
        <taxon>Gammaproteobacteria</taxon>
        <taxon>Vibrionales</taxon>
        <taxon>Vibrionaceae</taxon>
        <taxon>Vibrio</taxon>
    </lineage>
</organism>
<gene>
    <name evidence="2" type="ORF">F4W18_13040</name>
</gene>
<dbReference type="Proteomes" id="UP000322521">
    <property type="component" value="Unassembled WGS sequence"/>
</dbReference>
<dbReference type="RefSeq" id="WP_133152253.1">
    <property type="nucleotide sequence ID" value="NZ_AP025494.1"/>
</dbReference>
<evidence type="ECO:0000256" key="1">
    <source>
        <dbReference type="SAM" id="MobiDB-lite"/>
    </source>
</evidence>
<feature type="compositionally biased region" description="Basic and acidic residues" evidence="1">
    <location>
        <begin position="1"/>
        <end position="14"/>
    </location>
</feature>
<evidence type="ECO:0000313" key="3">
    <source>
        <dbReference type="Proteomes" id="UP000322521"/>
    </source>
</evidence>
<proteinExistence type="predicted"/>
<protein>
    <submittedName>
        <fullName evidence="2">Uncharacterized protein</fullName>
    </submittedName>
</protein>
<dbReference type="EMBL" id="VXJS01000007">
    <property type="protein sequence ID" value="KAA8675546.1"/>
    <property type="molecule type" value="Genomic_DNA"/>
</dbReference>
<reference evidence="2 3" key="1">
    <citation type="submission" date="2019-09" db="EMBL/GenBank/DDBJ databases">
        <title>Draft genome sequence of various Type strains from the CCUG.</title>
        <authorList>
            <person name="Pineiro-Iglesias B."/>
            <person name="Tunovic T."/>
            <person name="Unosson C."/>
            <person name="Inganas E."/>
            <person name="Ohlen M."/>
            <person name="Cardew S."/>
            <person name="Jensie-Markopoulos S."/>
            <person name="Salva-Serra F."/>
            <person name="Jaen-Luchoro D."/>
            <person name="Karlsson R."/>
            <person name="Svensson-Stadler L."/>
            <person name="Chun J."/>
            <person name="Moore E."/>
        </authorList>
    </citation>
    <scope>NUCLEOTIDE SEQUENCE [LARGE SCALE GENOMIC DNA]</scope>
    <source>
        <strain evidence="2 3">CCUG 56969T</strain>
    </source>
</reference>
<name>A0A5M9NWJ4_9VIBR</name>
<evidence type="ECO:0000313" key="2">
    <source>
        <dbReference type="EMBL" id="KAA8675546.1"/>
    </source>
</evidence>
<accession>A0A5M9NWJ4</accession>
<keyword evidence="3" id="KW-1185">Reference proteome</keyword>
<sequence length="70" mass="8404">MSRRTEQQSHDDFCNRMQNNRRKNSGVRRRGVSHRHSSPEREEDKLFGGLPYVHWLSNEMERDKAFEGDD</sequence>
<dbReference type="AlphaFoldDB" id="A0A5M9NWJ4"/>
<comment type="caution">
    <text evidence="2">The sequence shown here is derived from an EMBL/GenBank/DDBJ whole genome shotgun (WGS) entry which is preliminary data.</text>
</comment>
<feature type="compositionally biased region" description="Basic residues" evidence="1">
    <location>
        <begin position="19"/>
        <end position="36"/>
    </location>
</feature>